<dbReference type="Proteomes" id="UP001516400">
    <property type="component" value="Unassembled WGS sequence"/>
</dbReference>
<evidence type="ECO:0000256" key="1">
    <source>
        <dbReference type="ARBA" id="ARBA00010701"/>
    </source>
</evidence>
<organism evidence="11 12">
    <name type="scientific">Cryptolaemus montrouzieri</name>
    <dbReference type="NCBI Taxonomy" id="559131"/>
    <lineage>
        <taxon>Eukaryota</taxon>
        <taxon>Metazoa</taxon>
        <taxon>Ecdysozoa</taxon>
        <taxon>Arthropoda</taxon>
        <taxon>Hexapoda</taxon>
        <taxon>Insecta</taxon>
        <taxon>Pterygota</taxon>
        <taxon>Neoptera</taxon>
        <taxon>Endopterygota</taxon>
        <taxon>Coleoptera</taxon>
        <taxon>Polyphaga</taxon>
        <taxon>Cucujiformia</taxon>
        <taxon>Coccinelloidea</taxon>
        <taxon>Coccinellidae</taxon>
        <taxon>Scymninae</taxon>
        <taxon>Scymnini</taxon>
        <taxon>Cryptolaemus</taxon>
    </lineage>
</organism>
<keyword evidence="3 7" id="KW-0378">Hydrolase</keyword>
<dbReference type="EMBL" id="JABFTP020000165">
    <property type="protein sequence ID" value="KAL3285317.1"/>
    <property type="molecule type" value="Genomic_DNA"/>
</dbReference>
<accession>A0ABD2P3T0</accession>
<dbReference type="PIRSF" id="PIRSF000862">
    <property type="entry name" value="Steryl_ester_lip"/>
    <property type="match status" value="1"/>
</dbReference>
<gene>
    <name evidence="11" type="ORF">HHI36_019426</name>
</gene>
<feature type="active site" description="Charge relay system" evidence="8">
    <location>
        <position position="372"/>
    </location>
</feature>
<dbReference type="InterPro" id="IPR025483">
    <property type="entry name" value="Lipase_euk"/>
</dbReference>
<dbReference type="InterPro" id="IPR006693">
    <property type="entry name" value="AB_hydrolase_lipase"/>
</dbReference>
<feature type="domain" description="Partial AB-hydrolase lipase" evidence="10">
    <location>
        <begin position="32"/>
        <end position="90"/>
    </location>
</feature>
<sequence length="398" mass="46022">MRVRLKVLVLHVFVLVEMVYCNIDEYTYLTTEQFIEKFGYPVEVHEVTTEDGYILKVFRIPHGKGGRGINRKPILMMHGLFAQADCYIDNAINNASLAFFMADNGYDVWVGNTRGNLHGMNHVKLSPEDPEFWNYSWHEIGIYDIPAKIDHILRVTKKKKLQYIGHSQGGTIFYIMTSLKPEYQKKIALASLLAPAGYTRHNKLLSMIPTARYHRFTMRFVDLTKFKEVPTRSNAVREYFAARCTNGIIKFRDICVANWHISWGGDSGEFNPDMFPLLVEHVPSVAVKQIVHYVQTVESAHFRPFDYGKARNLEIYGKEYPDDYPVRNIKVPVAMYYSTGDILVVPKDVEDMCDMLANCVRKFLMANEKWTHIDFAIAVHLQKELSEPLLEFAQKYNV</sequence>
<feature type="chain" id="PRO_5044834983" description="Lipase" evidence="9">
    <location>
        <begin position="22"/>
        <end position="398"/>
    </location>
</feature>
<keyword evidence="6" id="KW-0325">Glycoprotein</keyword>
<feature type="signal peptide" evidence="9">
    <location>
        <begin position="1"/>
        <end position="21"/>
    </location>
</feature>
<dbReference type="FunFam" id="3.40.50.1820:FF:000057">
    <property type="entry name" value="Lipase"/>
    <property type="match status" value="1"/>
</dbReference>
<evidence type="ECO:0000256" key="3">
    <source>
        <dbReference type="ARBA" id="ARBA00022801"/>
    </source>
</evidence>
<evidence type="ECO:0000256" key="8">
    <source>
        <dbReference type="PIRSR" id="PIRSR000862-1"/>
    </source>
</evidence>
<keyword evidence="2 9" id="KW-0732">Signal</keyword>
<dbReference type="Pfam" id="PF04083">
    <property type="entry name" value="Abhydro_lipase"/>
    <property type="match status" value="1"/>
</dbReference>
<protein>
    <recommendedName>
        <fullName evidence="7">Lipase</fullName>
    </recommendedName>
</protein>
<evidence type="ECO:0000256" key="5">
    <source>
        <dbReference type="ARBA" id="ARBA00023098"/>
    </source>
</evidence>
<comment type="similarity">
    <text evidence="1 7">Belongs to the AB hydrolase superfamily. Lipase family.</text>
</comment>
<evidence type="ECO:0000256" key="2">
    <source>
        <dbReference type="ARBA" id="ARBA00022729"/>
    </source>
</evidence>
<evidence type="ECO:0000259" key="10">
    <source>
        <dbReference type="Pfam" id="PF04083"/>
    </source>
</evidence>
<dbReference type="Gene3D" id="3.40.50.1820">
    <property type="entry name" value="alpha/beta hydrolase"/>
    <property type="match status" value="1"/>
</dbReference>
<dbReference type="SUPFAM" id="SSF53474">
    <property type="entry name" value="alpha/beta-Hydrolases"/>
    <property type="match status" value="1"/>
</dbReference>
<name>A0ABD2P3T0_9CUCU</name>
<keyword evidence="12" id="KW-1185">Reference proteome</keyword>
<comment type="caution">
    <text evidence="11">The sequence shown here is derived from an EMBL/GenBank/DDBJ whole genome shotgun (WGS) entry which is preliminary data.</text>
</comment>
<dbReference type="GO" id="GO:0016787">
    <property type="term" value="F:hydrolase activity"/>
    <property type="evidence" value="ECO:0007669"/>
    <property type="project" value="UniProtKB-KW"/>
</dbReference>
<evidence type="ECO:0000256" key="6">
    <source>
        <dbReference type="ARBA" id="ARBA00023180"/>
    </source>
</evidence>
<evidence type="ECO:0000256" key="4">
    <source>
        <dbReference type="ARBA" id="ARBA00022963"/>
    </source>
</evidence>
<evidence type="ECO:0000256" key="7">
    <source>
        <dbReference type="PIRNR" id="PIRNR000862"/>
    </source>
</evidence>
<dbReference type="AlphaFoldDB" id="A0ABD2P3T0"/>
<keyword evidence="4 7" id="KW-0442">Lipid degradation</keyword>
<dbReference type="InterPro" id="IPR029058">
    <property type="entry name" value="AB_hydrolase_fold"/>
</dbReference>
<feature type="active site" description="Nucleophile" evidence="8">
    <location>
        <position position="167"/>
    </location>
</feature>
<evidence type="ECO:0000256" key="9">
    <source>
        <dbReference type="SAM" id="SignalP"/>
    </source>
</evidence>
<evidence type="ECO:0000313" key="11">
    <source>
        <dbReference type="EMBL" id="KAL3285317.1"/>
    </source>
</evidence>
<proteinExistence type="inferred from homology"/>
<keyword evidence="5" id="KW-0443">Lipid metabolism</keyword>
<dbReference type="GO" id="GO:0016042">
    <property type="term" value="P:lipid catabolic process"/>
    <property type="evidence" value="ECO:0007669"/>
    <property type="project" value="UniProtKB-KW"/>
</dbReference>
<reference evidence="11 12" key="1">
    <citation type="journal article" date="2021" name="BMC Biol.">
        <title>Horizontally acquired antibacterial genes associated with adaptive radiation of ladybird beetles.</title>
        <authorList>
            <person name="Li H.S."/>
            <person name="Tang X.F."/>
            <person name="Huang Y.H."/>
            <person name="Xu Z.Y."/>
            <person name="Chen M.L."/>
            <person name="Du X.Y."/>
            <person name="Qiu B.Y."/>
            <person name="Chen P.T."/>
            <person name="Zhang W."/>
            <person name="Slipinski A."/>
            <person name="Escalona H.E."/>
            <person name="Waterhouse R.M."/>
            <person name="Zwick A."/>
            <person name="Pang H."/>
        </authorList>
    </citation>
    <scope>NUCLEOTIDE SEQUENCE [LARGE SCALE GENOMIC DNA]</scope>
    <source>
        <strain evidence="11">SYSU2018</strain>
    </source>
</reference>
<dbReference type="PANTHER" id="PTHR11005">
    <property type="entry name" value="LYSOSOMAL ACID LIPASE-RELATED"/>
    <property type="match status" value="1"/>
</dbReference>
<evidence type="ECO:0000313" key="12">
    <source>
        <dbReference type="Proteomes" id="UP001516400"/>
    </source>
</evidence>
<feature type="active site" description="Charge relay system" evidence="8">
    <location>
        <position position="341"/>
    </location>
</feature>